<feature type="region of interest" description="Disordered" evidence="1">
    <location>
        <begin position="37"/>
        <end position="83"/>
    </location>
</feature>
<dbReference type="EC" id="2.7.11.22" evidence="2"/>
<gene>
    <name evidence="2" type="ORF">glysoja_026948</name>
</gene>
<reference evidence="2" key="1">
    <citation type="submission" date="2014-07" db="EMBL/GenBank/DDBJ databases">
        <title>Identification of a novel salt tolerance gene in wild soybean by whole-genome sequencing.</title>
        <authorList>
            <person name="Lam H.-M."/>
            <person name="Qi X."/>
            <person name="Li M.-W."/>
            <person name="Liu X."/>
            <person name="Xie M."/>
            <person name="Ni M."/>
            <person name="Xu X."/>
        </authorList>
    </citation>
    <scope>NUCLEOTIDE SEQUENCE [LARGE SCALE GENOMIC DNA]</scope>
    <source>
        <tissue evidence="2">Root</tissue>
    </source>
</reference>
<evidence type="ECO:0000313" key="2">
    <source>
        <dbReference type="EMBL" id="KHN17405.1"/>
    </source>
</evidence>
<accession>A0A0B2Q820</accession>
<organism evidence="2">
    <name type="scientific">Glycine soja</name>
    <name type="common">Wild soybean</name>
    <dbReference type="NCBI Taxonomy" id="3848"/>
    <lineage>
        <taxon>Eukaryota</taxon>
        <taxon>Viridiplantae</taxon>
        <taxon>Streptophyta</taxon>
        <taxon>Embryophyta</taxon>
        <taxon>Tracheophyta</taxon>
        <taxon>Spermatophyta</taxon>
        <taxon>Magnoliopsida</taxon>
        <taxon>eudicotyledons</taxon>
        <taxon>Gunneridae</taxon>
        <taxon>Pentapetalae</taxon>
        <taxon>rosids</taxon>
        <taxon>fabids</taxon>
        <taxon>Fabales</taxon>
        <taxon>Fabaceae</taxon>
        <taxon>Papilionoideae</taxon>
        <taxon>50 kb inversion clade</taxon>
        <taxon>NPAAA clade</taxon>
        <taxon>indigoferoid/millettioid clade</taxon>
        <taxon>Phaseoleae</taxon>
        <taxon>Glycine</taxon>
        <taxon>Glycine subgen. Soja</taxon>
    </lineage>
</organism>
<dbReference type="AlphaFoldDB" id="A0A0B2Q820"/>
<evidence type="ECO:0000256" key="1">
    <source>
        <dbReference type="SAM" id="MobiDB-lite"/>
    </source>
</evidence>
<proteinExistence type="predicted"/>
<sequence length="83" mass="9100">MPGPHGSNRSVPRPMNVVGMQRLPPQAMAAYNLSSQAAMGDGMNPGDISKHRGVPQAHQPQQLRRKEQMGMPGYPAQQKSRRL</sequence>
<dbReference type="GO" id="GO:0004693">
    <property type="term" value="F:cyclin-dependent protein serine/threonine kinase activity"/>
    <property type="evidence" value="ECO:0007669"/>
    <property type="project" value="UniProtKB-EC"/>
</dbReference>
<keyword evidence="2" id="KW-0808">Transferase</keyword>
<dbReference type="EMBL" id="KN660270">
    <property type="protein sequence ID" value="KHN17405.1"/>
    <property type="molecule type" value="Genomic_DNA"/>
</dbReference>
<protein>
    <submittedName>
        <fullName evidence="2">Cyclin-dependent kinase E-1</fullName>
        <ecNumber evidence="2">2.7.11.22</ecNumber>
    </submittedName>
</protein>
<name>A0A0B2Q820_GLYSO</name>
<dbReference type="Proteomes" id="UP000053555">
    <property type="component" value="Unassembled WGS sequence"/>
</dbReference>
<keyword evidence="2" id="KW-0418">Kinase</keyword>